<feature type="transmembrane region" description="Helical" evidence="7">
    <location>
        <begin position="271"/>
        <end position="292"/>
    </location>
</feature>
<keyword evidence="2" id="KW-0813">Transport</keyword>
<dbReference type="GO" id="GO:0022857">
    <property type="term" value="F:transmembrane transporter activity"/>
    <property type="evidence" value="ECO:0007669"/>
    <property type="project" value="InterPro"/>
</dbReference>
<evidence type="ECO:0000256" key="7">
    <source>
        <dbReference type="SAM" id="Phobius"/>
    </source>
</evidence>
<feature type="transmembrane region" description="Helical" evidence="7">
    <location>
        <begin position="343"/>
        <end position="361"/>
    </location>
</feature>
<feature type="compositionally biased region" description="Acidic residues" evidence="6">
    <location>
        <begin position="1"/>
        <end position="10"/>
    </location>
</feature>
<dbReference type="PANTHER" id="PTHR23504:SF15">
    <property type="entry name" value="MAJOR FACILITATOR SUPERFAMILY (MFS) PROFILE DOMAIN-CONTAINING PROTEIN"/>
    <property type="match status" value="1"/>
</dbReference>
<evidence type="ECO:0000256" key="5">
    <source>
        <dbReference type="ARBA" id="ARBA00023136"/>
    </source>
</evidence>
<dbReference type="InterPro" id="IPR036259">
    <property type="entry name" value="MFS_trans_sf"/>
</dbReference>
<evidence type="ECO:0000256" key="3">
    <source>
        <dbReference type="ARBA" id="ARBA00022692"/>
    </source>
</evidence>
<keyword evidence="4 7" id="KW-1133">Transmembrane helix</keyword>
<dbReference type="Proteomes" id="UP000008370">
    <property type="component" value="Unassembled WGS sequence"/>
</dbReference>
<reference evidence="8 9" key="1">
    <citation type="journal article" date="2012" name="BMC Genomics">
        <title>Comparative genomics of the white-rot fungi, Phanerochaete carnosa and P. chrysosporium, to elucidate the genetic basis of the distinct wood types they colonize.</title>
        <authorList>
            <person name="Suzuki H."/>
            <person name="MacDonald J."/>
            <person name="Syed K."/>
            <person name="Salamov A."/>
            <person name="Hori C."/>
            <person name="Aerts A."/>
            <person name="Henrissat B."/>
            <person name="Wiebenga A."/>
            <person name="vanKuyk P.A."/>
            <person name="Barry K."/>
            <person name="Lindquist E."/>
            <person name="LaButti K."/>
            <person name="Lapidus A."/>
            <person name="Lucas S."/>
            <person name="Coutinho P."/>
            <person name="Gong Y."/>
            <person name="Samejima M."/>
            <person name="Mahadevan R."/>
            <person name="Abou-Zaid M."/>
            <person name="de Vries R.P."/>
            <person name="Igarashi K."/>
            <person name="Yadav J.S."/>
            <person name="Grigoriev I.V."/>
            <person name="Master E.R."/>
        </authorList>
    </citation>
    <scope>NUCLEOTIDE SEQUENCE [LARGE SCALE GENOMIC DNA]</scope>
    <source>
        <strain evidence="8 9">HHB-10118-sp</strain>
    </source>
</reference>
<dbReference type="PANTHER" id="PTHR23504">
    <property type="entry name" value="MAJOR FACILITATOR SUPERFAMILY DOMAIN-CONTAINING PROTEIN 10"/>
    <property type="match status" value="1"/>
</dbReference>
<dbReference type="SUPFAM" id="SSF103473">
    <property type="entry name" value="MFS general substrate transporter"/>
    <property type="match status" value="1"/>
</dbReference>
<name>K5W1M3_PHACS</name>
<dbReference type="Gene3D" id="1.20.1250.20">
    <property type="entry name" value="MFS general substrate transporter like domains"/>
    <property type="match status" value="1"/>
</dbReference>
<dbReference type="Pfam" id="PF07690">
    <property type="entry name" value="MFS_1"/>
    <property type="match status" value="1"/>
</dbReference>
<dbReference type="GeneID" id="18909113"/>
<feature type="region of interest" description="Disordered" evidence="6">
    <location>
        <begin position="1"/>
        <end position="21"/>
    </location>
</feature>
<evidence type="ECO:0000313" key="9">
    <source>
        <dbReference type="Proteomes" id="UP000008370"/>
    </source>
</evidence>
<dbReference type="EMBL" id="JH930470">
    <property type="protein sequence ID" value="EKM57753.1"/>
    <property type="molecule type" value="Genomic_DNA"/>
</dbReference>
<feature type="transmembrane region" description="Helical" evidence="7">
    <location>
        <begin position="187"/>
        <end position="209"/>
    </location>
</feature>
<dbReference type="HOGENOM" id="CLU_001265_54_6_1"/>
<evidence type="ECO:0000313" key="8">
    <source>
        <dbReference type="EMBL" id="EKM57753.1"/>
    </source>
</evidence>
<evidence type="ECO:0000256" key="1">
    <source>
        <dbReference type="ARBA" id="ARBA00004141"/>
    </source>
</evidence>
<dbReference type="OrthoDB" id="419616at2759"/>
<evidence type="ECO:0000256" key="2">
    <source>
        <dbReference type="ARBA" id="ARBA00022448"/>
    </source>
</evidence>
<evidence type="ECO:0000256" key="6">
    <source>
        <dbReference type="SAM" id="MobiDB-lite"/>
    </source>
</evidence>
<gene>
    <name evidence="8" type="ORF">PHACADRAFT_158787</name>
</gene>
<dbReference type="RefSeq" id="XP_007393098.1">
    <property type="nucleotide sequence ID" value="XM_007393036.1"/>
</dbReference>
<protein>
    <recommendedName>
        <fullName evidence="10">Major facilitator superfamily (MFS) profile domain-containing protein</fullName>
    </recommendedName>
</protein>
<dbReference type="InParanoid" id="K5W1M3"/>
<comment type="subcellular location">
    <subcellularLocation>
        <location evidence="1">Membrane</location>
        <topology evidence="1">Multi-pass membrane protein</topology>
    </subcellularLocation>
</comment>
<keyword evidence="3 7" id="KW-0812">Transmembrane</keyword>
<feature type="transmembrane region" description="Helical" evidence="7">
    <location>
        <begin position="101"/>
        <end position="120"/>
    </location>
</feature>
<evidence type="ECO:0000256" key="4">
    <source>
        <dbReference type="ARBA" id="ARBA00022989"/>
    </source>
</evidence>
<accession>K5W1M3</accession>
<dbReference type="AlphaFoldDB" id="K5W1M3"/>
<evidence type="ECO:0008006" key="10">
    <source>
        <dbReference type="Google" id="ProtNLM"/>
    </source>
</evidence>
<proteinExistence type="predicted"/>
<organism evidence="8 9">
    <name type="scientific">Phanerochaete carnosa (strain HHB-10118-sp)</name>
    <name type="common">White-rot fungus</name>
    <name type="synonym">Peniophora carnosa</name>
    <dbReference type="NCBI Taxonomy" id="650164"/>
    <lineage>
        <taxon>Eukaryota</taxon>
        <taxon>Fungi</taxon>
        <taxon>Dikarya</taxon>
        <taxon>Basidiomycota</taxon>
        <taxon>Agaricomycotina</taxon>
        <taxon>Agaricomycetes</taxon>
        <taxon>Polyporales</taxon>
        <taxon>Phanerochaetaceae</taxon>
        <taxon>Phanerochaete</taxon>
    </lineage>
</organism>
<dbReference type="InterPro" id="IPR011701">
    <property type="entry name" value="MFS"/>
</dbReference>
<sequence length="461" mass="50206">MTATTVDEETPLLPEQQKKKPTPLPWAQFSILLILQLAEPLTSQVIYPFLPQLVRDVGVTHGDETRVGYYVGVMQSVFFATQAMTVLHWSRLSDHIGRKPVIMTGLFGLSLSIRSLNGALNGNIGVLKSMIAEITDSTNLPQAYSYLPIAWSTGGTLGPMIGGFLSRPVDRFPDIFGGSRFLREYPYFLACAVPATFSAFACLVTLLFLRETVATPGSVRRILKNWLSKDNLAIQNVSNGQDNKATATVGIVTSAKKNEPLPLKQLLIPRVLIAALNYACLALVDISARAILPVFYSTPIELGGLGLAPHHIGKILAIYGILNGFVQIFYFAKTHARFGTKNLYIAGIASSLLVFVTFPVINYLARIAGDKDVYVWLAVGFQVIVSIFINFSYGCVFIYITASSPNRASLGTVNGMAQFSVSVVRAIGPAAANSLFSLSIDPNRHYLNGHLVWGPEDEDES</sequence>
<dbReference type="GO" id="GO:0016020">
    <property type="term" value="C:membrane"/>
    <property type="evidence" value="ECO:0007669"/>
    <property type="project" value="UniProtKB-SubCell"/>
</dbReference>
<dbReference type="KEGG" id="pco:PHACADRAFT_158787"/>
<keyword evidence="9" id="KW-1185">Reference proteome</keyword>
<keyword evidence="5 7" id="KW-0472">Membrane</keyword>
<feature type="transmembrane region" description="Helical" evidence="7">
    <location>
        <begin position="373"/>
        <end position="400"/>
    </location>
</feature>
<feature type="transmembrane region" description="Helical" evidence="7">
    <location>
        <begin position="67"/>
        <end position="89"/>
    </location>
</feature>
<feature type="transmembrane region" description="Helical" evidence="7">
    <location>
        <begin position="312"/>
        <end position="331"/>
    </location>
</feature>